<sequence length="151" mass="16538">MTTTTTAALVRHGRHDWHHVRHLLAGADCLWADLDGLHLTTGRDLPSATPVATHLWGWQQDESFRIRFDRANALVASLRTGPTTGGAPYDGTAVDDLPTTLVTVRISDGLPWTEDRHEVGKLPQAVYNARFELLEIAGAAPVTFVRAALRP</sequence>
<dbReference type="RefSeq" id="WP_377133662.1">
    <property type="nucleotide sequence ID" value="NZ_JBHSFI010000003.1"/>
</dbReference>
<comment type="caution">
    <text evidence="1">The sequence shown here is derived from an EMBL/GenBank/DDBJ whole genome shotgun (WGS) entry which is preliminary data.</text>
</comment>
<protein>
    <submittedName>
        <fullName evidence="1">Uncharacterized protein</fullName>
    </submittedName>
</protein>
<evidence type="ECO:0000313" key="2">
    <source>
        <dbReference type="Proteomes" id="UP001596011"/>
    </source>
</evidence>
<proteinExistence type="predicted"/>
<keyword evidence="2" id="KW-1185">Reference proteome</keyword>
<organism evidence="1 2">
    <name type="scientific">Promicromonospora alba</name>
    <dbReference type="NCBI Taxonomy" id="1616110"/>
    <lineage>
        <taxon>Bacteria</taxon>
        <taxon>Bacillati</taxon>
        <taxon>Actinomycetota</taxon>
        <taxon>Actinomycetes</taxon>
        <taxon>Micrococcales</taxon>
        <taxon>Promicromonosporaceae</taxon>
        <taxon>Promicromonospora</taxon>
    </lineage>
</organism>
<dbReference type="Proteomes" id="UP001596011">
    <property type="component" value="Unassembled WGS sequence"/>
</dbReference>
<dbReference type="EMBL" id="JBHSFI010000003">
    <property type="protein sequence ID" value="MFC4628000.1"/>
    <property type="molecule type" value="Genomic_DNA"/>
</dbReference>
<gene>
    <name evidence="1" type="ORF">ACFO6V_07140</name>
</gene>
<accession>A0ABV9HFG1</accession>
<evidence type="ECO:0000313" key="1">
    <source>
        <dbReference type="EMBL" id="MFC4628000.1"/>
    </source>
</evidence>
<name>A0ABV9HFG1_9MICO</name>
<reference evidence="2" key="1">
    <citation type="journal article" date="2019" name="Int. J. Syst. Evol. Microbiol.">
        <title>The Global Catalogue of Microorganisms (GCM) 10K type strain sequencing project: providing services to taxonomists for standard genome sequencing and annotation.</title>
        <authorList>
            <consortium name="The Broad Institute Genomics Platform"/>
            <consortium name="The Broad Institute Genome Sequencing Center for Infectious Disease"/>
            <person name="Wu L."/>
            <person name="Ma J."/>
        </authorList>
    </citation>
    <scope>NUCLEOTIDE SEQUENCE [LARGE SCALE GENOMIC DNA]</scope>
    <source>
        <strain evidence="2">CCUG 42722</strain>
    </source>
</reference>